<dbReference type="GeneID" id="106461746"/>
<accession>A0ABM1B8N1</accession>
<evidence type="ECO:0000313" key="2">
    <source>
        <dbReference type="Proteomes" id="UP000694941"/>
    </source>
</evidence>
<name>A0ABM1B8N1_LIMPO</name>
<sequence length="188" mass="22183">MTDIEWKFLQDQRSERNMYCLDYVDKKWSKPREKRNQDLRALEKMRKFRDSEQYMSTVTIFDSSEASAEDIGEESYKPSDEAESDPPTRKKRIVFQESEALDDPLPSEFKYVRCSIRKVRPEFYEIVNKLKSCLHMSQNQAEAAVLETANKMFGRHWKCHNEGGVIEKKSVRDVGKSNEIMAHDQMIK</sequence>
<dbReference type="Proteomes" id="UP000694941">
    <property type="component" value="Unplaced"/>
</dbReference>
<feature type="region of interest" description="Disordered" evidence="1">
    <location>
        <begin position="65"/>
        <end position="90"/>
    </location>
</feature>
<protein>
    <submittedName>
        <fullName evidence="3">Uncharacterized protein LOC106461746</fullName>
    </submittedName>
</protein>
<evidence type="ECO:0000313" key="3">
    <source>
        <dbReference type="RefSeq" id="XP_013777048.1"/>
    </source>
</evidence>
<evidence type="ECO:0000256" key="1">
    <source>
        <dbReference type="SAM" id="MobiDB-lite"/>
    </source>
</evidence>
<organism evidence="2 3">
    <name type="scientific">Limulus polyphemus</name>
    <name type="common">Atlantic horseshoe crab</name>
    <dbReference type="NCBI Taxonomy" id="6850"/>
    <lineage>
        <taxon>Eukaryota</taxon>
        <taxon>Metazoa</taxon>
        <taxon>Ecdysozoa</taxon>
        <taxon>Arthropoda</taxon>
        <taxon>Chelicerata</taxon>
        <taxon>Merostomata</taxon>
        <taxon>Xiphosura</taxon>
        <taxon>Limulidae</taxon>
        <taxon>Limulus</taxon>
    </lineage>
</organism>
<reference evidence="3" key="1">
    <citation type="submission" date="2025-08" db="UniProtKB">
        <authorList>
            <consortium name="RefSeq"/>
        </authorList>
    </citation>
    <scope>IDENTIFICATION</scope>
    <source>
        <tissue evidence="3">Muscle</tissue>
    </source>
</reference>
<dbReference type="RefSeq" id="XP_013777048.1">
    <property type="nucleotide sequence ID" value="XM_013921594.1"/>
</dbReference>
<keyword evidence="2" id="KW-1185">Reference proteome</keyword>
<proteinExistence type="predicted"/>
<gene>
    <name evidence="3" type="primary">LOC106461746</name>
</gene>